<dbReference type="GeneID" id="20343605"/>
<protein>
    <submittedName>
        <fullName evidence="2 3">Uncharacterized protein</fullName>
    </submittedName>
</protein>
<feature type="compositionally biased region" description="Acidic residues" evidence="1">
    <location>
        <begin position="310"/>
        <end position="325"/>
    </location>
</feature>
<feature type="region of interest" description="Disordered" evidence="1">
    <location>
        <begin position="240"/>
        <end position="530"/>
    </location>
</feature>
<dbReference type="EMBL" id="GL385396">
    <property type="protein sequence ID" value="EJT78044.1"/>
    <property type="molecule type" value="Genomic_DNA"/>
</dbReference>
<reference evidence="3" key="4">
    <citation type="journal article" date="2015" name="G3 (Bethesda)">
        <title>Genome sequences of three phytopathogenic species of the Magnaporthaceae family of fungi.</title>
        <authorList>
            <person name="Okagaki L.H."/>
            <person name="Nunes C.C."/>
            <person name="Sailsbery J."/>
            <person name="Clay B."/>
            <person name="Brown D."/>
            <person name="John T."/>
            <person name="Oh Y."/>
            <person name="Young N."/>
            <person name="Fitzgerald M."/>
            <person name="Haas B.J."/>
            <person name="Zeng Q."/>
            <person name="Young S."/>
            <person name="Adiconis X."/>
            <person name="Fan L."/>
            <person name="Levin J.Z."/>
            <person name="Mitchell T.K."/>
            <person name="Okubara P.A."/>
            <person name="Farman M.L."/>
            <person name="Kohn L.M."/>
            <person name="Birren B."/>
            <person name="Ma L.-J."/>
            <person name="Dean R.A."/>
        </authorList>
    </citation>
    <scope>NUCLEOTIDE SEQUENCE</scope>
    <source>
        <strain evidence="3">R3-111a-1</strain>
    </source>
</reference>
<dbReference type="HOGENOM" id="CLU_024590_0_0_1"/>
<evidence type="ECO:0000313" key="4">
    <source>
        <dbReference type="Proteomes" id="UP000006039"/>
    </source>
</evidence>
<dbReference type="VEuPathDB" id="FungiDB:GGTG_03147"/>
<name>J3NPD9_GAET3</name>
<sequence length="567" mass="62625">MEADTSSSLTRLHITPLDPDLLKVIVPATALPSAKNISFHTLEAFPEKRYGFVDLPTLEAEKIKKKLNGAVLKGVKIRIEKARPDKMPRHDKNDAGADAESKKRSCEDRPPRLKEDSSKKRKRQREEIPGVELEEGRRVKRGWTATEATESRERKSKKDKADKNDKKDKKDRKEKKQRKKEMRSRYTDAPECLMKTVVPTAAAAAAEADDQSSPPKKRKSKSKTETVVIHEFEKTTKFPTFLKNSAAESSKTSATNEFVEGVGWISQDSKIVEAARSARTSRKASKRVKSPSPSPPPQAADDTTSSSGSDSDDDGDTSSDDDDDGKTEAAMAPPRSKAHPQTISIPDASSPAQKVKDSSAISKTESPRPKSAGSVMSLTIKIPPSTPATPKLHPLEALYKRSKPDGGAAGGASATPAQPSFAFFDAEGDQADEEQCGGMDEEPRSSQQPPMTPYSRQDMEFRNIRSAAPTPDTAHHSRSFKFWPNPGQEDLDEEDEEEDGDDDEEEGDEDGEPAADGADGTTTSSSDFQKWFWENRGDLNRSWKKRRKLAAKEKRYRENRSRANRAV</sequence>
<reference evidence="4" key="1">
    <citation type="submission" date="2010-07" db="EMBL/GenBank/DDBJ databases">
        <title>The genome sequence of Gaeumannomyces graminis var. tritici strain R3-111a-1.</title>
        <authorList>
            <consortium name="The Broad Institute Genome Sequencing Platform"/>
            <person name="Ma L.-J."/>
            <person name="Dead R."/>
            <person name="Young S."/>
            <person name="Zeng Q."/>
            <person name="Koehrsen M."/>
            <person name="Alvarado L."/>
            <person name="Berlin A."/>
            <person name="Chapman S.B."/>
            <person name="Chen Z."/>
            <person name="Freedman E."/>
            <person name="Gellesch M."/>
            <person name="Goldberg J."/>
            <person name="Griggs A."/>
            <person name="Gujja S."/>
            <person name="Heilman E.R."/>
            <person name="Heiman D."/>
            <person name="Hepburn T."/>
            <person name="Howarth C."/>
            <person name="Jen D."/>
            <person name="Larson L."/>
            <person name="Mehta T."/>
            <person name="Neiman D."/>
            <person name="Pearson M."/>
            <person name="Roberts A."/>
            <person name="Saif S."/>
            <person name="Shea T."/>
            <person name="Shenoy N."/>
            <person name="Sisk P."/>
            <person name="Stolte C."/>
            <person name="Sykes S."/>
            <person name="Walk T."/>
            <person name="White J."/>
            <person name="Yandava C."/>
            <person name="Haas B."/>
            <person name="Nusbaum C."/>
            <person name="Birren B."/>
        </authorList>
    </citation>
    <scope>NUCLEOTIDE SEQUENCE [LARGE SCALE GENOMIC DNA]</scope>
    <source>
        <strain evidence="4">R3-111a-1</strain>
    </source>
</reference>
<dbReference type="OrthoDB" id="3595585at2759"/>
<feature type="compositionally biased region" description="Polar residues" evidence="1">
    <location>
        <begin position="242"/>
        <end position="256"/>
    </location>
</feature>
<proteinExistence type="predicted"/>
<feature type="compositionally biased region" description="Acidic residues" evidence="1">
    <location>
        <begin position="426"/>
        <end position="435"/>
    </location>
</feature>
<feature type="compositionally biased region" description="Basic residues" evidence="1">
    <location>
        <begin position="169"/>
        <end position="182"/>
    </location>
</feature>
<feature type="compositionally biased region" description="Acidic residues" evidence="1">
    <location>
        <begin position="489"/>
        <end position="513"/>
    </location>
</feature>
<reference evidence="2" key="3">
    <citation type="submission" date="2010-09" db="EMBL/GenBank/DDBJ databases">
        <title>Annotation of Gaeumannomyces graminis var. tritici R3-111a-1.</title>
        <authorList>
            <consortium name="The Broad Institute Genome Sequencing Platform"/>
            <person name="Ma L.-J."/>
            <person name="Dead R."/>
            <person name="Young S.K."/>
            <person name="Zeng Q."/>
            <person name="Gargeya S."/>
            <person name="Fitzgerald M."/>
            <person name="Haas B."/>
            <person name="Abouelleil A."/>
            <person name="Alvarado L."/>
            <person name="Arachchi H.M."/>
            <person name="Berlin A."/>
            <person name="Brown A."/>
            <person name="Chapman S.B."/>
            <person name="Chen Z."/>
            <person name="Dunbar C."/>
            <person name="Freedman E."/>
            <person name="Gearin G."/>
            <person name="Gellesch M."/>
            <person name="Goldberg J."/>
            <person name="Griggs A."/>
            <person name="Gujja S."/>
            <person name="Heiman D."/>
            <person name="Howarth C."/>
            <person name="Larson L."/>
            <person name="Lui A."/>
            <person name="MacDonald P.J.P."/>
            <person name="Mehta T."/>
            <person name="Montmayeur A."/>
            <person name="Murphy C."/>
            <person name="Neiman D."/>
            <person name="Pearson M."/>
            <person name="Priest M."/>
            <person name="Roberts A."/>
            <person name="Saif S."/>
            <person name="Shea T."/>
            <person name="Shenoy N."/>
            <person name="Sisk P."/>
            <person name="Stolte C."/>
            <person name="Sykes S."/>
            <person name="Yandava C."/>
            <person name="Wortman J."/>
            <person name="Nusbaum C."/>
            <person name="Birren B."/>
        </authorList>
    </citation>
    <scope>NUCLEOTIDE SEQUENCE</scope>
    <source>
        <strain evidence="2">R3-111a-1</strain>
    </source>
</reference>
<reference evidence="2" key="2">
    <citation type="submission" date="2010-07" db="EMBL/GenBank/DDBJ databases">
        <authorList>
            <consortium name="The Broad Institute Genome Sequencing Platform"/>
            <consortium name="Broad Institute Genome Sequencing Center for Infectious Disease"/>
            <person name="Ma L.-J."/>
            <person name="Dead R."/>
            <person name="Young S."/>
            <person name="Zeng Q."/>
            <person name="Koehrsen M."/>
            <person name="Alvarado L."/>
            <person name="Berlin A."/>
            <person name="Chapman S.B."/>
            <person name="Chen Z."/>
            <person name="Freedman E."/>
            <person name="Gellesch M."/>
            <person name="Goldberg J."/>
            <person name="Griggs A."/>
            <person name="Gujja S."/>
            <person name="Heilman E.R."/>
            <person name="Heiman D."/>
            <person name="Hepburn T."/>
            <person name="Howarth C."/>
            <person name="Jen D."/>
            <person name="Larson L."/>
            <person name="Mehta T."/>
            <person name="Neiman D."/>
            <person name="Pearson M."/>
            <person name="Roberts A."/>
            <person name="Saif S."/>
            <person name="Shea T."/>
            <person name="Shenoy N."/>
            <person name="Sisk P."/>
            <person name="Stolte C."/>
            <person name="Sykes S."/>
            <person name="Walk T."/>
            <person name="White J."/>
            <person name="Yandava C."/>
            <person name="Haas B."/>
            <person name="Nusbaum C."/>
            <person name="Birren B."/>
        </authorList>
    </citation>
    <scope>NUCLEOTIDE SEQUENCE</scope>
    <source>
        <strain evidence="2">R3-111a-1</strain>
    </source>
</reference>
<dbReference type="AlphaFoldDB" id="J3NPD9"/>
<feature type="compositionally biased region" description="Basic residues" evidence="1">
    <location>
        <begin position="279"/>
        <end position="289"/>
    </location>
</feature>
<dbReference type="RefSeq" id="XP_009219189.1">
    <property type="nucleotide sequence ID" value="XM_009220925.1"/>
</dbReference>
<dbReference type="STRING" id="644352.J3NPD9"/>
<evidence type="ECO:0000256" key="1">
    <source>
        <dbReference type="SAM" id="MobiDB-lite"/>
    </source>
</evidence>
<dbReference type="eggNOG" id="ENOG502SKB6">
    <property type="taxonomic scope" value="Eukaryota"/>
</dbReference>
<evidence type="ECO:0000313" key="3">
    <source>
        <dbReference type="EnsemblFungi" id="EJT78044"/>
    </source>
</evidence>
<reference evidence="3" key="5">
    <citation type="submission" date="2018-04" db="UniProtKB">
        <authorList>
            <consortium name="EnsemblFungi"/>
        </authorList>
    </citation>
    <scope>IDENTIFICATION</scope>
    <source>
        <strain evidence="3">R3-111a-1</strain>
    </source>
</reference>
<gene>
    <name evidence="3" type="primary">20343605</name>
    <name evidence="2" type="ORF">GGTG_03147</name>
</gene>
<feature type="compositionally biased region" description="Basic and acidic residues" evidence="1">
    <location>
        <begin position="159"/>
        <end position="168"/>
    </location>
</feature>
<organism evidence="2">
    <name type="scientific">Gaeumannomyces tritici (strain R3-111a-1)</name>
    <name type="common">Wheat and barley take-all root rot fungus</name>
    <name type="synonym">Gaeumannomyces graminis var. tritici</name>
    <dbReference type="NCBI Taxonomy" id="644352"/>
    <lineage>
        <taxon>Eukaryota</taxon>
        <taxon>Fungi</taxon>
        <taxon>Dikarya</taxon>
        <taxon>Ascomycota</taxon>
        <taxon>Pezizomycotina</taxon>
        <taxon>Sordariomycetes</taxon>
        <taxon>Sordariomycetidae</taxon>
        <taxon>Magnaporthales</taxon>
        <taxon>Magnaporthaceae</taxon>
        <taxon>Gaeumannomyces</taxon>
    </lineage>
</organism>
<evidence type="ECO:0000313" key="2">
    <source>
        <dbReference type="EMBL" id="EJT78044.1"/>
    </source>
</evidence>
<dbReference type="EnsemblFungi" id="EJT78044">
    <property type="protein sequence ID" value="EJT78044"/>
    <property type="gene ID" value="GGTG_03147"/>
</dbReference>
<accession>J3NPD9</accession>
<feature type="region of interest" description="Disordered" evidence="1">
    <location>
        <begin position="82"/>
        <end position="228"/>
    </location>
</feature>
<dbReference type="Proteomes" id="UP000006039">
    <property type="component" value="Unassembled WGS sequence"/>
</dbReference>
<feature type="compositionally biased region" description="Basic and acidic residues" evidence="1">
    <location>
        <begin position="82"/>
        <end position="128"/>
    </location>
</feature>
<keyword evidence="4" id="KW-1185">Reference proteome</keyword>